<name>A0A1H3DL20_9ACTN</name>
<gene>
    <name evidence="2" type="ORF">SAMN05660209_01011</name>
</gene>
<feature type="domain" description="SGNH hydrolase-type esterase" evidence="1">
    <location>
        <begin position="6"/>
        <end position="176"/>
    </location>
</feature>
<dbReference type="InterPro" id="IPR053140">
    <property type="entry name" value="GDSL_Rv0518-like"/>
</dbReference>
<dbReference type="SUPFAM" id="SSF52266">
    <property type="entry name" value="SGNH hydrolase"/>
    <property type="match status" value="1"/>
</dbReference>
<dbReference type="InterPro" id="IPR013830">
    <property type="entry name" value="SGNH_hydro"/>
</dbReference>
<reference evidence="3" key="1">
    <citation type="submission" date="2016-10" db="EMBL/GenBank/DDBJ databases">
        <authorList>
            <person name="Varghese N."/>
            <person name="Submissions S."/>
        </authorList>
    </citation>
    <scope>NUCLEOTIDE SEQUENCE [LARGE SCALE GENOMIC DNA]</scope>
    <source>
        <strain evidence="3">DSM 45422</strain>
    </source>
</reference>
<dbReference type="Proteomes" id="UP000198921">
    <property type="component" value="Unassembled WGS sequence"/>
</dbReference>
<protein>
    <submittedName>
        <fullName evidence="2">Lysophospholipase L1</fullName>
    </submittedName>
</protein>
<evidence type="ECO:0000313" key="2">
    <source>
        <dbReference type="EMBL" id="SDX66334.1"/>
    </source>
</evidence>
<dbReference type="AlphaFoldDB" id="A0A1H3DL20"/>
<accession>A0A1H3DL20</accession>
<keyword evidence="3" id="KW-1185">Reference proteome</keyword>
<proteinExistence type="predicted"/>
<evidence type="ECO:0000313" key="3">
    <source>
        <dbReference type="Proteomes" id="UP000198921"/>
    </source>
</evidence>
<organism evidence="2 3">
    <name type="scientific">Geodermatophilus africanus</name>
    <dbReference type="NCBI Taxonomy" id="1137993"/>
    <lineage>
        <taxon>Bacteria</taxon>
        <taxon>Bacillati</taxon>
        <taxon>Actinomycetota</taxon>
        <taxon>Actinomycetes</taxon>
        <taxon>Geodermatophilales</taxon>
        <taxon>Geodermatophilaceae</taxon>
        <taxon>Geodermatophilus</taxon>
    </lineage>
</organism>
<dbReference type="InterPro" id="IPR036514">
    <property type="entry name" value="SGNH_hydro_sf"/>
</dbReference>
<dbReference type="RefSeq" id="WP_091152047.1">
    <property type="nucleotide sequence ID" value="NZ_FNOT01000002.1"/>
</dbReference>
<dbReference type="OrthoDB" id="3465773at2"/>
<evidence type="ECO:0000259" key="1">
    <source>
        <dbReference type="Pfam" id="PF13472"/>
    </source>
</evidence>
<dbReference type="STRING" id="1137993.SAMN05660209_01011"/>
<dbReference type="PANTHER" id="PTHR43784:SF2">
    <property type="entry name" value="GDSL-LIKE LIPASE_ACYLHYDROLASE, PUTATIVE (AFU_ORTHOLOGUE AFUA_2G00820)-RELATED"/>
    <property type="match status" value="1"/>
</dbReference>
<dbReference type="EMBL" id="FNOT01000002">
    <property type="protein sequence ID" value="SDX66334.1"/>
    <property type="molecule type" value="Genomic_DNA"/>
</dbReference>
<dbReference type="PANTHER" id="PTHR43784">
    <property type="entry name" value="GDSL-LIKE LIPASE/ACYLHYDROLASE, PUTATIVE (AFU_ORTHOLOGUE AFUA_2G00820)-RELATED"/>
    <property type="match status" value="1"/>
</dbReference>
<dbReference type="Gene3D" id="3.40.50.1110">
    <property type="entry name" value="SGNH hydrolase"/>
    <property type="match status" value="1"/>
</dbReference>
<dbReference type="Pfam" id="PF13472">
    <property type="entry name" value="Lipase_GDSL_2"/>
    <property type="match status" value="1"/>
</dbReference>
<sequence>MTVVVALGDSLTCGEGVGVRVRPEDTWVALLARALPAGRLVRLAVPGARVADVRTGQLPLVPGGADIATLLVGLNDVARSGFDAAAVGAEILETVAALRSRADDVLLGRLHDAGALLPLPARVAQATRRRIEEVNAAVDEAARSSGVRVLDLRLVPVLARPGGWSVDRVHPSPAGHHGMAAAAMEALRGAGRQPGRPIGEVVEPRGSSRRARGWWAVRHGLPYAARHVRELGGPIASAVLRRC</sequence>